<keyword evidence="1" id="KW-0614">Plasmid</keyword>
<dbReference type="RefSeq" id="WP_245125936.1">
    <property type="nucleotide sequence ID" value="NZ_CP095062.1"/>
</dbReference>
<reference evidence="1" key="1">
    <citation type="submission" date="2022-04" db="EMBL/GenBank/DDBJ databases">
        <title>Hymenobacter sp. isolated from the air.</title>
        <authorList>
            <person name="Won M."/>
            <person name="Lee C.-M."/>
            <person name="Woen H.-Y."/>
            <person name="Kwon S.-W."/>
        </authorList>
    </citation>
    <scope>NUCLEOTIDE SEQUENCE</scope>
    <source>
        <strain evidence="1">5420S-77</strain>
        <plasmid evidence="1">unnamed1</plasmid>
    </source>
</reference>
<dbReference type="EMBL" id="CP095062">
    <property type="protein sequence ID" value="UOQ68578.1"/>
    <property type="molecule type" value="Genomic_DNA"/>
</dbReference>
<proteinExistence type="predicted"/>
<name>A0ABY4GCB2_9BACT</name>
<geneLocation type="plasmid" evidence="1 2">
    <name>unnamed1</name>
</geneLocation>
<gene>
    <name evidence="1" type="ORF">MUN86_24040</name>
</gene>
<organism evidence="1 2">
    <name type="scientific">Hymenobacter volaticus</name>
    <dbReference type="NCBI Taxonomy" id="2932254"/>
    <lineage>
        <taxon>Bacteria</taxon>
        <taxon>Pseudomonadati</taxon>
        <taxon>Bacteroidota</taxon>
        <taxon>Cytophagia</taxon>
        <taxon>Cytophagales</taxon>
        <taxon>Hymenobacteraceae</taxon>
        <taxon>Hymenobacter</taxon>
    </lineage>
</organism>
<accession>A0ABY4GCB2</accession>
<sequence length="82" mass="9680">MDHDNFNDLLLGEKNATRKRLFLARVMEVAYNHRAYLLAQGMAIEACYKLELTSQRARLYIEPSVPLELYEELHTCFTRIFN</sequence>
<protein>
    <submittedName>
        <fullName evidence="1">Uncharacterized protein</fullName>
    </submittedName>
</protein>
<evidence type="ECO:0000313" key="1">
    <source>
        <dbReference type="EMBL" id="UOQ68578.1"/>
    </source>
</evidence>
<keyword evidence="2" id="KW-1185">Reference proteome</keyword>
<dbReference type="Proteomes" id="UP000830401">
    <property type="component" value="Plasmid unnamed1"/>
</dbReference>
<evidence type="ECO:0000313" key="2">
    <source>
        <dbReference type="Proteomes" id="UP000830401"/>
    </source>
</evidence>